<feature type="transmembrane region" description="Helical" evidence="1">
    <location>
        <begin position="484"/>
        <end position="503"/>
    </location>
</feature>
<feature type="transmembrane region" description="Helical" evidence="1">
    <location>
        <begin position="136"/>
        <end position="159"/>
    </location>
</feature>
<feature type="transmembrane region" description="Helical" evidence="1">
    <location>
        <begin position="32"/>
        <end position="54"/>
    </location>
</feature>
<comment type="caution">
    <text evidence="2">The sequence shown here is derived from an EMBL/GenBank/DDBJ whole genome shotgun (WGS) entry which is preliminary data.</text>
</comment>
<reference evidence="3" key="1">
    <citation type="journal article" date="2019" name="Int. J. Syst. Evol. Microbiol.">
        <title>The Global Catalogue of Microorganisms (GCM) 10K type strain sequencing project: providing services to taxonomists for standard genome sequencing and annotation.</title>
        <authorList>
            <consortium name="The Broad Institute Genomics Platform"/>
            <consortium name="The Broad Institute Genome Sequencing Center for Infectious Disease"/>
            <person name="Wu L."/>
            <person name="Ma J."/>
        </authorList>
    </citation>
    <scope>NUCLEOTIDE SEQUENCE [LARGE SCALE GENOMIC DNA]</scope>
    <source>
        <strain evidence="3">CCUG 63418</strain>
    </source>
</reference>
<accession>A0ABW2YVU9</accession>
<sequence length="558" mass="62819">MSVKKPAEYPGMYNSFKKIGLKKVRAFADWKLLLLLLLFLNVKLAIKIPAIILVYLLDVNFKFGFSFKNSRLPLFYPVIIVIGLIAVIINKDYSAPNYPLVLGIGVLFWMLCILAIHQVKLSVEKSEVAVIHQTLLIFFIVNAVFSLFNLVAILAEIGITNPYTYRGQYQKYFLSTGDFIKGLTFDTSTNNAIISAFGVIYYFTLKKPVMLLVCMVVLLLTGSNFTNLALLLILIPLLVFKSNRDQKSLLMVCGMLFIVFMTKISPENNKYVVDTFKNIAHIKNPPAKPDTLPIPLTLRADSTLDHEEKRQKLAMLYLDSLSAQQTAPVRPAVAKKVFTTDAGRVFIPQPSIHTPPFQGLKVTPAGQIPLVKFISAHKKELHLAAQAEVNTTLPGKLQGHLQTLRFFIQHPAKILTGDGMGNFSSKLAFRASGIGVTGTYPAKYVYIDPDFKANHLDLYLEFFSKRGDYHSLTHSPFSVYDQMLGEYGLLGLAALFVLYIAFFARHYKQLTYGIPIIALVLIIFFIDYWFEQLSVLVLFELLLFLNIKEGQKPVDYAD</sequence>
<evidence type="ECO:0000313" key="3">
    <source>
        <dbReference type="Proteomes" id="UP001596958"/>
    </source>
</evidence>
<evidence type="ECO:0000313" key="2">
    <source>
        <dbReference type="EMBL" id="MFD0750593.1"/>
    </source>
</evidence>
<organism evidence="2 3">
    <name type="scientific">Mucilaginibacter calamicampi</name>
    <dbReference type="NCBI Taxonomy" id="1302352"/>
    <lineage>
        <taxon>Bacteria</taxon>
        <taxon>Pseudomonadati</taxon>
        <taxon>Bacteroidota</taxon>
        <taxon>Sphingobacteriia</taxon>
        <taxon>Sphingobacteriales</taxon>
        <taxon>Sphingobacteriaceae</taxon>
        <taxon>Mucilaginibacter</taxon>
    </lineage>
</organism>
<feature type="transmembrane region" description="Helical" evidence="1">
    <location>
        <begin position="74"/>
        <end position="90"/>
    </location>
</feature>
<dbReference type="Proteomes" id="UP001596958">
    <property type="component" value="Unassembled WGS sequence"/>
</dbReference>
<evidence type="ECO:0000256" key="1">
    <source>
        <dbReference type="SAM" id="Phobius"/>
    </source>
</evidence>
<keyword evidence="1" id="KW-0812">Transmembrane</keyword>
<dbReference type="RefSeq" id="WP_377099996.1">
    <property type="nucleotide sequence ID" value="NZ_JBHTHU010000006.1"/>
</dbReference>
<proteinExistence type="predicted"/>
<name>A0ABW2YVU9_9SPHI</name>
<evidence type="ECO:0008006" key="4">
    <source>
        <dbReference type="Google" id="ProtNLM"/>
    </source>
</evidence>
<keyword evidence="1" id="KW-0472">Membrane</keyword>
<feature type="transmembrane region" description="Helical" evidence="1">
    <location>
        <begin position="510"/>
        <end position="530"/>
    </location>
</feature>
<protein>
    <recommendedName>
        <fullName evidence="4">O-Antigen ligase</fullName>
    </recommendedName>
</protein>
<gene>
    <name evidence="2" type="ORF">ACFQZS_10590</name>
</gene>
<feature type="transmembrane region" description="Helical" evidence="1">
    <location>
        <begin position="209"/>
        <end position="237"/>
    </location>
</feature>
<dbReference type="EMBL" id="JBHTHU010000006">
    <property type="protein sequence ID" value="MFD0750593.1"/>
    <property type="molecule type" value="Genomic_DNA"/>
</dbReference>
<keyword evidence="1" id="KW-1133">Transmembrane helix</keyword>
<keyword evidence="3" id="KW-1185">Reference proteome</keyword>
<feature type="transmembrane region" description="Helical" evidence="1">
    <location>
        <begin position="97"/>
        <end position="116"/>
    </location>
</feature>